<sequence>MTKQILFDGSIPADNNDRKSIPDLLLLHTDLRELIAVSCSGYMKGIHGLRAP</sequence>
<dbReference type="RefSeq" id="WP_353073376.1">
    <property type="nucleotide sequence ID" value="NZ_CP132938.1"/>
</dbReference>
<reference evidence="1" key="1">
    <citation type="submission" date="2023-08" db="EMBL/GenBank/DDBJ databases">
        <authorList>
            <person name="Messyasz A."/>
            <person name="Mannisto M.K."/>
            <person name="Kerkhof L.J."/>
            <person name="Haggblom M."/>
        </authorList>
    </citation>
    <scope>NUCLEOTIDE SEQUENCE</scope>
    <source>
        <strain evidence="1">M8UP39</strain>
    </source>
</reference>
<gene>
    <name evidence="1" type="ORF">RBB81_08405</name>
</gene>
<reference evidence="1" key="2">
    <citation type="journal article" date="2024" name="Environ. Microbiol.">
        <title>Genome analysis and description of Tunturibacter gen. nov. expands the diversity of Terriglobia in tundra soils.</title>
        <authorList>
            <person name="Messyasz A."/>
            <person name="Mannisto M.K."/>
            <person name="Kerkhof L.J."/>
            <person name="Haggblom M.M."/>
        </authorList>
    </citation>
    <scope>NUCLEOTIDE SEQUENCE</scope>
    <source>
        <strain evidence="1">M8UP39</strain>
    </source>
</reference>
<organism evidence="1">
    <name type="scientific">Tunturiibacter gelidiferens</name>
    <dbReference type="NCBI Taxonomy" id="3069689"/>
    <lineage>
        <taxon>Bacteria</taxon>
        <taxon>Pseudomonadati</taxon>
        <taxon>Acidobacteriota</taxon>
        <taxon>Terriglobia</taxon>
        <taxon>Terriglobales</taxon>
        <taxon>Acidobacteriaceae</taxon>
        <taxon>Tunturiibacter</taxon>
    </lineage>
</organism>
<accession>A0AAU7Z4Q5</accession>
<dbReference type="KEGG" id="tgi:RBB81_08405"/>
<proteinExistence type="predicted"/>
<dbReference type="EMBL" id="CP132938">
    <property type="protein sequence ID" value="XCB23935.1"/>
    <property type="molecule type" value="Genomic_DNA"/>
</dbReference>
<evidence type="ECO:0000313" key="1">
    <source>
        <dbReference type="EMBL" id="XCB23935.1"/>
    </source>
</evidence>
<name>A0AAU7Z4Q5_9BACT</name>
<protein>
    <submittedName>
        <fullName evidence="1">Uncharacterized protein</fullName>
    </submittedName>
</protein>
<dbReference type="AlphaFoldDB" id="A0AAU7Z4Q5"/>